<feature type="non-terminal residue" evidence="1">
    <location>
        <position position="1"/>
    </location>
</feature>
<evidence type="ECO:0000313" key="1">
    <source>
        <dbReference type="EMBL" id="SVE44443.1"/>
    </source>
</evidence>
<reference evidence="1" key="1">
    <citation type="submission" date="2018-05" db="EMBL/GenBank/DDBJ databases">
        <authorList>
            <person name="Lanie J.A."/>
            <person name="Ng W.-L."/>
            <person name="Kazmierczak K.M."/>
            <person name="Andrzejewski T.M."/>
            <person name="Davidsen T.M."/>
            <person name="Wayne K.J."/>
            <person name="Tettelin H."/>
            <person name="Glass J.I."/>
            <person name="Rusch D."/>
            <person name="Podicherti R."/>
            <person name="Tsui H.-C.T."/>
            <person name="Winkler M.E."/>
        </authorList>
    </citation>
    <scope>NUCLEOTIDE SEQUENCE</scope>
</reference>
<name>A0A383DJH0_9ZZZZ</name>
<dbReference type="AlphaFoldDB" id="A0A383DJH0"/>
<dbReference type="EMBL" id="UINC01217721">
    <property type="protein sequence ID" value="SVE44443.1"/>
    <property type="molecule type" value="Genomic_DNA"/>
</dbReference>
<gene>
    <name evidence="1" type="ORF">METZ01_LOCUS497297</name>
</gene>
<protein>
    <submittedName>
        <fullName evidence="1">Uncharacterized protein</fullName>
    </submittedName>
</protein>
<accession>A0A383DJH0</accession>
<organism evidence="1">
    <name type="scientific">marine metagenome</name>
    <dbReference type="NCBI Taxonomy" id="408172"/>
    <lineage>
        <taxon>unclassified sequences</taxon>
        <taxon>metagenomes</taxon>
        <taxon>ecological metagenomes</taxon>
    </lineage>
</organism>
<proteinExistence type="predicted"/>
<sequence>GQFKKESFTTLGTVFPEMWIQGNALYLKNGTKWKPRQYKYESQNKIYHAQRLVSFGLHQPHGQTNVILLAENGMYSWEFAGFSEDGIQVGKWCKQSCRLLLYSPHGKDQPHGVRIQMPLAGLDENRPVHLVVTMQSITGEISSFLSEKATQQMLNEPFTEGSANKEFVFRHPEDVHQLPVDFRQHQLWLISLNSDQVFVPKEHDPNSADSRKLGARVLF</sequence>